<dbReference type="GO" id="GO:0046872">
    <property type="term" value="F:metal ion binding"/>
    <property type="evidence" value="ECO:0007669"/>
    <property type="project" value="InterPro"/>
</dbReference>
<sequence length="576" mass="63292">MKSISTIVTLVLTATTLVSSQQVDRLISKRYASDASIVKREGGRGDGEHGNGVYDNDNDNDHNDHGKPKGKKNYEMAFYHINDVHAHLDEFRYSGSSCADPTKGCVGGYARVKTVIDQTRPTHKNSLFFNAGDEFQGTLFYTIYKGEKIAETLNQLGFDAMTLGNHEFDDGDDLLANFLHNLTFPVVSSNVHTTNKHLASALVPYKIFPKHQLALVAVTTETTKGISSPGNGTTFEDPLAAINRTIALIKRRHRNIKRFAALTHIGYDEDIKLAKASTDISLIMGGHSHTLLGDMNGAKGKYPTIETNKNGEEVFIVQAYRWGEYLGYINTEWQDGRIIKYEGAPFHLTNTTTEEPKLKAEIKSWEEAFAPYVNKILGTTKYPLVQTTCQSGECTLGDFSADSMAAYRSGVDGAIINSGGIRSEIDAGNITQQQALECFPFGNAIAELTFTGTDLWTVFEGVVSGVNQKNGRAVTSSAQVSKEIRFTYNPANPVGSRLITLQIGGKPIEATRVYKISTLDFLAGGGDNFWDPRKDFATLDSMDQVWSDYVTKMTPIAVELDGRIATTTETTQQKPV</sequence>
<evidence type="ECO:0000259" key="5">
    <source>
        <dbReference type="Pfam" id="PF00149"/>
    </source>
</evidence>
<feature type="domain" description="5'-Nucleotidase C-terminal" evidence="6">
    <location>
        <begin position="378"/>
        <end position="529"/>
    </location>
</feature>
<dbReference type="Proteomes" id="UP000018144">
    <property type="component" value="Unassembled WGS sequence"/>
</dbReference>
<evidence type="ECO:0000256" key="1">
    <source>
        <dbReference type="ARBA" id="ARBA00006654"/>
    </source>
</evidence>
<dbReference type="InterPro" id="IPR036907">
    <property type="entry name" value="5'-Nucleotdase_C_sf"/>
</dbReference>
<dbReference type="eggNOG" id="KOG4419">
    <property type="taxonomic scope" value="Eukaryota"/>
</dbReference>
<dbReference type="PANTHER" id="PTHR11575">
    <property type="entry name" value="5'-NUCLEOTIDASE-RELATED"/>
    <property type="match status" value="1"/>
</dbReference>
<keyword evidence="2 3" id="KW-0732">Signal</keyword>
<keyword evidence="8" id="KW-1185">Reference proteome</keyword>
<dbReference type="CDD" id="cd07409">
    <property type="entry name" value="MPP_CD73_N"/>
    <property type="match status" value="1"/>
</dbReference>
<evidence type="ECO:0000313" key="7">
    <source>
        <dbReference type="EMBL" id="CCX29902.1"/>
    </source>
</evidence>
<feature type="compositionally biased region" description="Basic and acidic residues" evidence="4">
    <location>
        <begin position="38"/>
        <end position="49"/>
    </location>
</feature>
<dbReference type="GO" id="GO:0000166">
    <property type="term" value="F:nucleotide binding"/>
    <property type="evidence" value="ECO:0007669"/>
    <property type="project" value="UniProtKB-KW"/>
</dbReference>
<dbReference type="GO" id="GO:0016788">
    <property type="term" value="F:hydrolase activity, acting on ester bonds"/>
    <property type="evidence" value="ECO:0007669"/>
    <property type="project" value="InterPro"/>
</dbReference>
<dbReference type="STRING" id="1076935.U4LEE3"/>
<dbReference type="Gene3D" id="3.60.21.10">
    <property type="match status" value="1"/>
</dbReference>
<dbReference type="PANTHER" id="PTHR11575:SF24">
    <property type="entry name" value="5'-NUCLEOTIDASE"/>
    <property type="match status" value="1"/>
</dbReference>
<dbReference type="InterPro" id="IPR004843">
    <property type="entry name" value="Calcineurin-like_PHP"/>
</dbReference>
<evidence type="ECO:0000256" key="4">
    <source>
        <dbReference type="SAM" id="MobiDB-lite"/>
    </source>
</evidence>
<evidence type="ECO:0000259" key="6">
    <source>
        <dbReference type="Pfam" id="PF02872"/>
    </source>
</evidence>
<dbReference type="AlphaFoldDB" id="U4LEE3"/>
<feature type="chain" id="PRO_5005147613" evidence="3">
    <location>
        <begin position="21"/>
        <end position="576"/>
    </location>
</feature>
<dbReference type="OrthoDB" id="7722975at2759"/>
<evidence type="ECO:0000256" key="3">
    <source>
        <dbReference type="RuleBase" id="RU362119"/>
    </source>
</evidence>
<name>U4LEE3_PYROM</name>
<feature type="signal peptide" evidence="3">
    <location>
        <begin position="1"/>
        <end position="20"/>
    </location>
</feature>
<dbReference type="Gene3D" id="3.90.780.10">
    <property type="entry name" value="5'-Nucleotidase, C-terminal domain"/>
    <property type="match status" value="1"/>
</dbReference>
<dbReference type="SUPFAM" id="SSF56300">
    <property type="entry name" value="Metallo-dependent phosphatases"/>
    <property type="match status" value="1"/>
</dbReference>
<evidence type="ECO:0000256" key="2">
    <source>
        <dbReference type="ARBA" id="ARBA00022729"/>
    </source>
</evidence>
<dbReference type="SUPFAM" id="SSF55816">
    <property type="entry name" value="5'-nucleotidase (syn. UDP-sugar hydrolase), C-terminal domain"/>
    <property type="match status" value="1"/>
</dbReference>
<feature type="domain" description="Calcineurin-like phosphoesterase" evidence="5">
    <location>
        <begin position="76"/>
        <end position="290"/>
    </location>
</feature>
<dbReference type="InterPro" id="IPR029052">
    <property type="entry name" value="Metallo-depent_PP-like"/>
</dbReference>
<dbReference type="Pfam" id="PF00149">
    <property type="entry name" value="Metallophos"/>
    <property type="match status" value="1"/>
</dbReference>
<comment type="similarity">
    <text evidence="1 3">Belongs to the 5'-nucleotidase family.</text>
</comment>
<dbReference type="EMBL" id="HF935393">
    <property type="protein sequence ID" value="CCX29902.1"/>
    <property type="molecule type" value="Genomic_DNA"/>
</dbReference>
<dbReference type="InterPro" id="IPR006146">
    <property type="entry name" value="5'-Nucleotdase_CS"/>
</dbReference>
<dbReference type="InterPro" id="IPR006179">
    <property type="entry name" value="5_nucleotidase/apyrase"/>
</dbReference>
<reference evidence="7 8" key="1">
    <citation type="journal article" date="2013" name="PLoS Genet.">
        <title>The genome and development-dependent transcriptomes of Pyronema confluens: a window into fungal evolution.</title>
        <authorList>
            <person name="Traeger S."/>
            <person name="Altegoer F."/>
            <person name="Freitag M."/>
            <person name="Gabaldon T."/>
            <person name="Kempken F."/>
            <person name="Kumar A."/>
            <person name="Marcet-Houben M."/>
            <person name="Poggeler S."/>
            <person name="Stajich J.E."/>
            <person name="Nowrousian M."/>
        </authorList>
    </citation>
    <scope>NUCLEOTIDE SEQUENCE [LARGE SCALE GENOMIC DNA]</scope>
    <source>
        <strain evidence="8">CBS 100304</strain>
        <tissue evidence="7">Vegetative mycelium</tissue>
    </source>
</reference>
<organism evidence="7 8">
    <name type="scientific">Pyronema omphalodes (strain CBS 100304)</name>
    <name type="common">Pyronema confluens</name>
    <dbReference type="NCBI Taxonomy" id="1076935"/>
    <lineage>
        <taxon>Eukaryota</taxon>
        <taxon>Fungi</taxon>
        <taxon>Dikarya</taxon>
        <taxon>Ascomycota</taxon>
        <taxon>Pezizomycotina</taxon>
        <taxon>Pezizomycetes</taxon>
        <taxon>Pezizales</taxon>
        <taxon>Pyronemataceae</taxon>
        <taxon>Pyronema</taxon>
    </lineage>
</organism>
<evidence type="ECO:0000313" key="8">
    <source>
        <dbReference type="Proteomes" id="UP000018144"/>
    </source>
</evidence>
<proteinExistence type="inferred from homology"/>
<dbReference type="OMA" id="NYDCDSP"/>
<protein>
    <submittedName>
        <fullName evidence="7">Similar to 5&amp;apos acc. no. Q61503</fullName>
    </submittedName>
</protein>
<dbReference type="PROSITE" id="PS00786">
    <property type="entry name" value="5_NUCLEOTIDASE_2"/>
    <property type="match status" value="1"/>
</dbReference>
<dbReference type="PRINTS" id="PR01607">
    <property type="entry name" value="APYRASEFAMLY"/>
</dbReference>
<keyword evidence="3" id="KW-0378">Hydrolase</keyword>
<dbReference type="GO" id="GO:0009166">
    <property type="term" value="P:nucleotide catabolic process"/>
    <property type="evidence" value="ECO:0007669"/>
    <property type="project" value="InterPro"/>
</dbReference>
<feature type="region of interest" description="Disordered" evidence="4">
    <location>
        <begin position="38"/>
        <end position="69"/>
    </location>
</feature>
<accession>U4LEE3</accession>
<dbReference type="Pfam" id="PF02872">
    <property type="entry name" value="5_nucleotid_C"/>
    <property type="match status" value="1"/>
</dbReference>
<gene>
    <name evidence="7" type="ORF">PCON_07699</name>
</gene>
<dbReference type="InterPro" id="IPR008334">
    <property type="entry name" value="5'-Nucleotdase_C"/>
</dbReference>
<keyword evidence="3" id="KW-0547">Nucleotide-binding</keyword>